<sequence>MTYFDEDGDEMYHNLLDVLYNVAKPEQIGRGKPPRDGFRVIAKELRGEEPERLHHLSILQDEFRDLVKLVLVMQFDFRGLGDH</sequence>
<accession>A0A7R7VDF4</accession>
<name>A0A7R7VDF4_ASPCH</name>
<dbReference type="AlphaFoldDB" id="A0A7R7VDF4"/>
<evidence type="ECO:0000313" key="1">
    <source>
        <dbReference type="EMBL" id="BCR82767.1"/>
    </source>
</evidence>
<dbReference type="Proteomes" id="UP000637239">
    <property type="component" value="Chromosome 1"/>
</dbReference>
<dbReference type="RefSeq" id="XP_043131289.1">
    <property type="nucleotide sequence ID" value="XM_043276286.1"/>
</dbReference>
<keyword evidence="2" id="KW-1185">Reference proteome</keyword>
<dbReference type="GeneID" id="66977126"/>
<proteinExistence type="predicted"/>
<dbReference type="EMBL" id="AP024416">
    <property type="protein sequence ID" value="BCR82767.1"/>
    <property type="molecule type" value="Genomic_DNA"/>
</dbReference>
<protein>
    <submittedName>
        <fullName evidence="1">Uncharacterized protein</fullName>
    </submittedName>
</protein>
<evidence type="ECO:0000313" key="2">
    <source>
        <dbReference type="Proteomes" id="UP000637239"/>
    </source>
</evidence>
<organism evidence="1 2">
    <name type="scientific">Aspergillus chevalieri</name>
    <name type="common">Eurotium chevalieri</name>
    <dbReference type="NCBI Taxonomy" id="182096"/>
    <lineage>
        <taxon>Eukaryota</taxon>
        <taxon>Fungi</taxon>
        <taxon>Dikarya</taxon>
        <taxon>Ascomycota</taxon>
        <taxon>Pezizomycotina</taxon>
        <taxon>Eurotiomycetes</taxon>
        <taxon>Eurotiomycetidae</taxon>
        <taxon>Eurotiales</taxon>
        <taxon>Aspergillaceae</taxon>
        <taxon>Aspergillus</taxon>
        <taxon>Aspergillus subgen. Aspergillus</taxon>
    </lineage>
</organism>
<reference evidence="1" key="1">
    <citation type="submission" date="2021-01" db="EMBL/GenBank/DDBJ databases">
        <authorList>
            <consortium name="Aspergillus chevalieri M1 genome sequencing consortium"/>
            <person name="Kazuki M."/>
            <person name="Futagami T."/>
        </authorList>
    </citation>
    <scope>NUCLEOTIDE SEQUENCE</scope>
    <source>
        <strain evidence="1">M1</strain>
    </source>
</reference>
<gene>
    <name evidence="1" type="ORF">ACHE_10169S</name>
</gene>
<reference evidence="1" key="2">
    <citation type="submission" date="2021-02" db="EMBL/GenBank/DDBJ databases">
        <title>Aspergillus chevalieri M1 genome sequence.</title>
        <authorList>
            <person name="Kadooka C."/>
            <person name="Mori K."/>
            <person name="Futagami T."/>
        </authorList>
    </citation>
    <scope>NUCLEOTIDE SEQUENCE</scope>
    <source>
        <strain evidence="1">M1</strain>
    </source>
</reference>
<dbReference type="KEGG" id="ache:ACHE_10169S"/>